<reference evidence="1 2" key="1">
    <citation type="submission" date="2020-04" db="EMBL/GenBank/DDBJ databases">
        <authorList>
            <person name="Zheng R.K."/>
            <person name="Sun C.M."/>
        </authorList>
    </citation>
    <scope>NUCLEOTIDE SEQUENCE [LARGE SCALE GENOMIC DNA]</scope>
    <source>
        <strain evidence="2">zrk29</strain>
    </source>
</reference>
<organism evidence="1 2">
    <name type="scientific">Hujiaoplasma nucleasis</name>
    <dbReference type="NCBI Taxonomy" id="2725268"/>
    <lineage>
        <taxon>Bacteria</taxon>
        <taxon>Bacillati</taxon>
        <taxon>Mycoplasmatota</taxon>
        <taxon>Mollicutes</taxon>
        <taxon>Candidatus Izemoplasmatales</taxon>
        <taxon>Hujiaoplasmataceae</taxon>
        <taxon>Hujiaoplasma</taxon>
    </lineage>
</organism>
<sequence length="258" mass="30452">MFDVTTEKYNGVEFHFIKYEKFTTRLKDYLDESLSTIYKGDFTRDIEVVKNMLRKFFLNKAKSTTLYGSIAELLIHLFLKNQGALQLSLFGNLEEIRTIKKGFDGYYLHKNIEWIMESKSSKSSTKGVTHLKNIKESHSDIEMKINGSRPEINPWENAYNHVRLIEIDIDKSIYNNLKRMSDLYEKDVFQEIEKYNIINSSTIGFKSNENIFDKFSVNDFDNFIAQSKFKDMIIICIEHKIIVDILRYFNIENGDTYE</sequence>
<keyword evidence="2" id="KW-1185">Reference proteome</keyword>
<dbReference type="Proteomes" id="UP000512167">
    <property type="component" value="Chromosome"/>
</dbReference>
<evidence type="ECO:0000313" key="1">
    <source>
        <dbReference type="EMBL" id="QLY40726.1"/>
    </source>
</evidence>
<gene>
    <name evidence="1" type="ORF">HF295_07630</name>
</gene>
<dbReference type="EMBL" id="CP051151">
    <property type="protein sequence ID" value="QLY40726.1"/>
    <property type="molecule type" value="Genomic_DNA"/>
</dbReference>
<evidence type="ECO:0008006" key="3">
    <source>
        <dbReference type="Google" id="ProtNLM"/>
    </source>
</evidence>
<name>A0A7L6N375_9MOLU</name>
<dbReference type="RefSeq" id="WP_312031574.1">
    <property type="nucleotide sequence ID" value="NZ_CP051151.1"/>
</dbReference>
<protein>
    <recommendedName>
        <fullName evidence="3">DUF1837 domain-containing protein</fullName>
    </recommendedName>
</protein>
<evidence type="ECO:0000313" key="2">
    <source>
        <dbReference type="Proteomes" id="UP000512167"/>
    </source>
</evidence>
<dbReference type="AlphaFoldDB" id="A0A7L6N375"/>
<accession>A0A7L6N375</accession>
<dbReference type="KEGG" id="tbk:HF295_07630"/>
<proteinExistence type="predicted"/>